<evidence type="ECO:0000313" key="10">
    <source>
        <dbReference type="EMBL" id="AHF23978.1"/>
    </source>
</evidence>
<evidence type="ECO:0000256" key="3">
    <source>
        <dbReference type="ARBA" id="ARBA00022448"/>
    </source>
</evidence>
<keyword evidence="5 8" id="KW-0812">Transmembrane</keyword>
<dbReference type="InterPro" id="IPR004638">
    <property type="entry name" value="EmrB-like"/>
</dbReference>
<feature type="transmembrane region" description="Helical" evidence="8">
    <location>
        <begin position="142"/>
        <end position="163"/>
    </location>
</feature>
<dbReference type="GO" id="GO:0022857">
    <property type="term" value="F:transmembrane transporter activity"/>
    <property type="evidence" value="ECO:0007669"/>
    <property type="project" value="InterPro"/>
</dbReference>
<comment type="subcellular location">
    <subcellularLocation>
        <location evidence="1">Cell membrane</location>
        <topology evidence="1">Multi-pass membrane protein</topology>
    </subcellularLocation>
</comment>
<feature type="domain" description="Major facilitator superfamily (MFS) profile" evidence="9">
    <location>
        <begin position="14"/>
        <end position="461"/>
    </location>
</feature>
<dbReference type="EMBL" id="KC246781">
    <property type="protein sequence ID" value="AHF23978.1"/>
    <property type="molecule type" value="Genomic_DNA"/>
</dbReference>
<evidence type="ECO:0000256" key="6">
    <source>
        <dbReference type="ARBA" id="ARBA00022989"/>
    </source>
</evidence>
<dbReference type="InterPro" id="IPR011701">
    <property type="entry name" value="MFS"/>
</dbReference>
<dbReference type="PANTHER" id="PTHR42718">
    <property type="entry name" value="MAJOR FACILITATOR SUPERFAMILY MULTIDRUG TRANSPORTER MFSC"/>
    <property type="match status" value="1"/>
</dbReference>
<feature type="transmembrane region" description="Helical" evidence="8">
    <location>
        <begin position="435"/>
        <end position="457"/>
    </location>
</feature>
<feature type="transmembrane region" description="Helical" evidence="8">
    <location>
        <begin position="199"/>
        <end position="218"/>
    </location>
</feature>
<feature type="transmembrane region" description="Helical" evidence="8">
    <location>
        <begin position="108"/>
        <end position="130"/>
    </location>
</feature>
<dbReference type="PANTHER" id="PTHR42718:SF9">
    <property type="entry name" value="MAJOR FACILITATOR SUPERFAMILY MULTIDRUG TRANSPORTER MFSC"/>
    <property type="match status" value="1"/>
</dbReference>
<name>W0FH33_9BACT</name>
<dbReference type="InterPro" id="IPR020846">
    <property type="entry name" value="MFS_dom"/>
</dbReference>
<evidence type="ECO:0000256" key="5">
    <source>
        <dbReference type="ARBA" id="ARBA00022692"/>
    </source>
</evidence>
<feature type="transmembrane region" description="Helical" evidence="8">
    <location>
        <begin position="267"/>
        <end position="292"/>
    </location>
</feature>
<feature type="transmembrane region" description="Helical" evidence="8">
    <location>
        <begin position="230"/>
        <end position="247"/>
    </location>
</feature>
<dbReference type="Pfam" id="PF07690">
    <property type="entry name" value="MFS_1"/>
    <property type="match status" value="1"/>
</dbReference>
<dbReference type="PROSITE" id="PS50850">
    <property type="entry name" value="MFS"/>
    <property type="match status" value="1"/>
</dbReference>
<accession>W0FH33</accession>
<dbReference type="PRINTS" id="PR01036">
    <property type="entry name" value="TCRTETB"/>
</dbReference>
<evidence type="ECO:0000259" key="9">
    <source>
        <dbReference type="PROSITE" id="PS50850"/>
    </source>
</evidence>
<comment type="similarity">
    <text evidence="2">Belongs to the major facilitator superfamily. EmrB family.</text>
</comment>
<feature type="transmembrane region" description="Helical" evidence="8">
    <location>
        <begin position="393"/>
        <end position="415"/>
    </location>
</feature>
<evidence type="ECO:0000256" key="8">
    <source>
        <dbReference type="SAM" id="Phobius"/>
    </source>
</evidence>
<dbReference type="NCBIfam" id="TIGR00711">
    <property type="entry name" value="efflux_EmrB"/>
    <property type="match status" value="1"/>
</dbReference>
<evidence type="ECO:0000256" key="4">
    <source>
        <dbReference type="ARBA" id="ARBA00022475"/>
    </source>
</evidence>
<reference evidence="10" key="1">
    <citation type="journal article" date="2013" name="PLoS ONE">
        <title>Metagenomic insights into the carbohydrate-active enzymes carried by the microorganisms adhering to solid digesta in the rumen of cows.</title>
        <authorList>
            <person name="Wang L."/>
            <person name="Hatem A."/>
            <person name="Catalyurek U.V."/>
            <person name="Morrison M."/>
            <person name="Yu Z."/>
        </authorList>
    </citation>
    <scope>NUCLEOTIDE SEQUENCE</scope>
</reference>
<feature type="transmembrane region" description="Helical" evidence="8">
    <location>
        <begin position="52"/>
        <end position="73"/>
    </location>
</feature>
<dbReference type="GO" id="GO:0005886">
    <property type="term" value="C:plasma membrane"/>
    <property type="evidence" value="ECO:0007669"/>
    <property type="project" value="UniProtKB-SubCell"/>
</dbReference>
<dbReference type="Gene3D" id="1.20.1250.20">
    <property type="entry name" value="MFS general substrate transporter like domains"/>
    <property type="match status" value="2"/>
</dbReference>
<feature type="transmembrane region" description="Helical" evidence="8">
    <location>
        <begin position="298"/>
        <end position="321"/>
    </location>
</feature>
<evidence type="ECO:0000256" key="1">
    <source>
        <dbReference type="ARBA" id="ARBA00004651"/>
    </source>
</evidence>
<sequence>MGEAKISMQKSRLIFVSLLVSSVVASFLSTALNTALPAMVESLGVSVDTGQWITSGFSLAMGIVMPLTAFLITRFRTKGLYLLGLILFVAGSVLCALSNSFIPMMAGRVLQAASNGILVAMTQVVILSIFPREKQGSYMGWYGLAVSAAPMVAPTLGGLLVDALGWRSIFWIVAGVMALSLVFAFFVFDNVLEVKKTSFDLLSFIISVFAFGGITLGAGRLSSRGITDPLTAVSLGVGIAALALFVVKQLKSTEPFLNVRILKYKNYAISVAGSVILYLIMMGGTVLTPLYLQRVVGLRAAVSGLLTLPGSLMSIICSPLAGKLYDRIGMKKLFLIGGMLFLLGNIGMIFPEPLPVLVVSYAVRSAGISFLMMPFVTWGIAGIKDKGATAHGTALLTSLRTIAGAIGTAVFVGIMSSASAGEAAKASGAAGLYGFRMAAIAMSAVALAMVIAGILLIREEK</sequence>
<keyword evidence="3" id="KW-0813">Transport</keyword>
<dbReference type="SUPFAM" id="SSF103473">
    <property type="entry name" value="MFS general substrate transporter"/>
    <property type="match status" value="1"/>
</dbReference>
<dbReference type="AlphaFoldDB" id="W0FH33"/>
<proteinExistence type="inferred from homology"/>
<evidence type="ECO:0000256" key="7">
    <source>
        <dbReference type="ARBA" id="ARBA00023136"/>
    </source>
</evidence>
<feature type="transmembrane region" description="Helical" evidence="8">
    <location>
        <begin position="80"/>
        <end position="102"/>
    </location>
</feature>
<feature type="transmembrane region" description="Helical" evidence="8">
    <location>
        <begin position="333"/>
        <end position="350"/>
    </location>
</feature>
<keyword evidence="4" id="KW-1003">Cell membrane</keyword>
<protein>
    <submittedName>
        <fullName evidence="10">Drug resistance transporter YcnB</fullName>
    </submittedName>
</protein>
<keyword evidence="6 8" id="KW-1133">Transmembrane helix</keyword>
<dbReference type="InterPro" id="IPR036259">
    <property type="entry name" value="MFS_trans_sf"/>
</dbReference>
<evidence type="ECO:0000256" key="2">
    <source>
        <dbReference type="ARBA" id="ARBA00008537"/>
    </source>
</evidence>
<feature type="transmembrane region" description="Helical" evidence="8">
    <location>
        <begin position="169"/>
        <end position="187"/>
    </location>
</feature>
<organism evidence="10">
    <name type="scientific">uncultured bacterium Contig16</name>
    <dbReference type="NCBI Taxonomy" id="1393468"/>
    <lineage>
        <taxon>Bacteria</taxon>
        <taxon>environmental samples</taxon>
    </lineage>
</organism>
<keyword evidence="7 8" id="KW-0472">Membrane</keyword>
<feature type="transmembrane region" description="Helical" evidence="8">
    <location>
        <begin position="362"/>
        <end position="381"/>
    </location>
</feature>